<keyword evidence="2 8" id="KW-0554">One-carbon metabolism</keyword>
<keyword evidence="5 8" id="KW-0067">ATP-binding</keyword>
<evidence type="ECO:0000256" key="3">
    <source>
        <dbReference type="ARBA" id="ARBA00022598"/>
    </source>
</evidence>
<dbReference type="PROSITE" id="PS00722">
    <property type="entry name" value="FTHFS_2"/>
    <property type="match status" value="1"/>
</dbReference>
<proteinExistence type="inferred from homology"/>
<dbReference type="InterPro" id="IPR000559">
    <property type="entry name" value="Formate_THF_ligase"/>
</dbReference>
<dbReference type="Proteomes" id="UP000255024">
    <property type="component" value="Unassembled WGS sequence"/>
</dbReference>
<dbReference type="Pfam" id="PF01268">
    <property type="entry name" value="FTHFS"/>
    <property type="match status" value="1"/>
</dbReference>
<evidence type="ECO:0000313" key="10">
    <source>
        <dbReference type="Proteomes" id="UP000255024"/>
    </source>
</evidence>
<dbReference type="UniPathway" id="UPA00193"/>
<comment type="similarity">
    <text evidence="7 8">Belongs to the formate--tetrahydrofolate ligase family.</text>
</comment>
<evidence type="ECO:0000256" key="1">
    <source>
        <dbReference type="ARBA" id="ARBA00004777"/>
    </source>
</evidence>
<dbReference type="GO" id="GO:0035999">
    <property type="term" value="P:tetrahydrofolate interconversion"/>
    <property type="evidence" value="ECO:0007669"/>
    <property type="project" value="UniProtKB-UniRule"/>
</dbReference>
<dbReference type="InterPro" id="IPR027417">
    <property type="entry name" value="P-loop_NTPase"/>
</dbReference>
<comment type="pathway">
    <text evidence="1 8">One-carbon metabolism; tetrahydrofolate interconversion.</text>
</comment>
<keyword evidence="3 8" id="KW-0436">Ligase</keyword>
<sequence length="601" mass="65146">MEYGLRGMGYVSPSHPHLLTKTNHPSYFNILSKDLTLLHNNTFLFTMKTDIEIARESELKNIYEIAKNIQLPEEYVIPYGKNMAKVQLEAQQQEQQKKSNLILVTSITPTKAGIGKTTVSIGLALGLNKIGKNAVVALREPSLGPCFGMKGGAAGGGYAQVLPMENINLHFTGDFHAITSAHNTLSALLDNYIYQNRAEANGIKEILWKRVLDVNDRSLRYITTGLRGNANGVPQESGFDITPASEIMAIMCLATDIDDLRRRIENILLGYRYDGSMFTVKDLGVAGAITVLLKDALNPNLVQTTENTAAFIHGGPFANIAHGCNSVLATKMAMSYGDYVITEAGFGADLGAEKFFDIKCRKSSLQPKLTVVVATAQGLKMHGGVTLENIKDKHIEGIKKGLENLQKHVENLRSFGQSIVVAFNKYATDSSEEIQLVEDYCRANGLGFAVNNAFVEGGTGAIALANEVIQMIETNPSQPLQFPYSDELTIADKIKAVATKIYGATAVTFSPIAQKKLNQIKGTKLDLFPVCIAKTQYSFSADASAYGVAQDFTIAINDLVINNGAEFIVAIAGDIMRMPGLPKVPQATKIDLVNGLVEGLS</sequence>
<dbReference type="GO" id="GO:0005524">
    <property type="term" value="F:ATP binding"/>
    <property type="evidence" value="ECO:0007669"/>
    <property type="project" value="UniProtKB-UniRule"/>
</dbReference>
<reference evidence="9 10" key="1">
    <citation type="submission" date="2018-06" db="EMBL/GenBank/DDBJ databases">
        <authorList>
            <consortium name="Pathogen Informatics"/>
            <person name="Doyle S."/>
        </authorList>
    </citation>
    <scope>NUCLEOTIDE SEQUENCE [LARGE SCALE GENOMIC DNA]</scope>
    <source>
        <strain evidence="9 10">NCTC11179</strain>
    </source>
</reference>
<dbReference type="EMBL" id="UGQL01000002">
    <property type="protein sequence ID" value="STZ70080.1"/>
    <property type="molecule type" value="Genomic_DNA"/>
</dbReference>
<gene>
    <name evidence="8 9" type="primary">fhs</name>
    <name evidence="9" type="ORF">NCTC11179_03605</name>
</gene>
<protein>
    <recommendedName>
        <fullName evidence="8">Formate--tetrahydrofolate ligase</fullName>
        <ecNumber evidence="8">6.3.4.3</ecNumber>
    </recommendedName>
    <alternativeName>
        <fullName evidence="8">Formyltetrahydrofolate synthetase</fullName>
        <shortName evidence="8">FHS</shortName>
        <shortName evidence="8">FTHFS</shortName>
    </alternativeName>
</protein>
<dbReference type="NCBIfam" id="NF010030">
    <property type="entry name" value="PRK13505.1"/>
    <property type="match status" value="1"/>
</dbReference>
<comment type="catalytic activity">
    <reaction evidence="6 8">
        <text>(6S)-5,6,7,8-tetrahydrofolate + formate + ATP = (6R)-10-formyltetrahydrofolate + ADP + phosphate</text>
        <dbReference type="Rhea" id="RHEA:20221"/>
        <dbReference type="ChEBI" id="CHEBI:15740"/>
        <dbReference type="ChEBI" id="CHEBI:30616"/>
        <dbReference type="ChEBI" id="CHEBI:43474"/>
        <dbReference type="ChEBI" id="CHEBI:57453"/>
        <dbReference type="ChEBI" id="CHEBI:195366"/>
        <dbReference type="ChEBI" id="CHEBI:456216"/>
        <dbReference type="EC" id="6.3.4.3"/>
    </reaction>
</comment>
<accession>A0A378U6J1</accession>
<dbReference type="FunFam" id="3.30.1510.10:FF:000001">
    <property type="entry name" value="Formate--tetrahydrofolate ligase"/>
    <property type="match status" value="1"/>
</dbReference>
<feature type="binding site" evidence="8">
    <location>
        <begin position="110"/>
        <end position="117"/>
    </location>
    <ligand>
        <name>ATP</name>
        <dbReference type="ChEBI" id="CHEBI:30616"/>
    </ligand>
</feature>
<keyword evidence="4 8" id="KW-0547">Nucleotide-binding</keyword>
<evidence type="ECO:0000256" key="7">
    <source>
        <dbReference type="ARBA" id="ARBA00061363"/>
    </source>
</evidence>
<evidence type="ECO:0000256" key="5">
    <source>
        <dbReference type="ARBA" id="ARBA00022840"/>
    </source>
</evidence>
<dbReference type="CDD" id="cd00477">
    <property type="entry name" value="FTHFS"/>
    <property type="match status" value="1"/>
</dbReference>
<dbReference type="SUPFAM" id="SSF52540">
    <property type="entry name" value="P-loop containing nucleoside triphosphate hydrolases"/>
    <property type="match status" value="1"/>
</dbReference>
<dbReference type="HAMAP" id="MF_01543">
    <property type="entry name" value="FTHFS"/>
    <property type="match status" value="1"/>
</dbReference>
<dbReference type="AlphaFoldDB" id="A0A378U6J1"/>
<dbReference type="PROSITE" id="PS00721">
    <property type="entry name" value="FTHFS_1"/>
    <property type="match status" value="1"/>
</dbReference>
<dbReference type="Gene3D" id="3.10.410.10">
    <property type="entry name" value="Formyltetrahydrofolate synthetase, domain 3"/>
    <property type="match status" value="1"/>
</dbReference>
<organism evidence="9 10">
    <name type="scientific">Myroides odoratus</name>
    <name type="common">Flavobacterium odoratum</name>
    <dbReference type="NCBI Taxonomy" id="256"/>
    <lineage>
        <taxon>Bacteria</taxon>
        <taxon>Pseudomonadati</taxon>
        <taxon>Bacteroidota</taxon>
        <taxon>Flavobacteriia</taxon>
        <taxon>Flavobacteriales</taxon>
        <taxon>Flavobacteriaceae</taxon>
        <taxon>Myroides</taxon>
    </lineage>
</organism>
<evidence type="ECO:0000256" key="2">
    <source>
        <dbReference type="ARBA" id="ARBA00022563"/>
    </source>
</evidence>
<dbReference type="Gene3D" id="3.40.50.300">
    <property type="entry name" value="P-loop containing nucleotide triphosphate hydrolases"/>
    <property type="match status" value="1"/>
</dbReference>
<dbReference type="GO" id="GO:0004329">
    <property type="term" value="F:formate-tetrahydrofolate ligase activity"/>
    <property type="evidence" value="ECO:0007669"/>
    <property type="project" value="UniProtKB-UniRule"/>
</dbReference>
<dbReference type="InterPro" id="IPR020628">
    <property type="entry name" value="Formate_THF_ligase_CS"/>
</dbReference>
<name>A0A378U6J1_MYROD</name>
<evidence type="ECO:0000256" key="6">
    <source>
        <dbReference type="ARBA" id="ARBA00049033"/>
    </source>
</evidence>
<keyword evidence="10" id="KW-1185">Reference proteome</keyword>
<evidence type="ECO:0000313" key="9">
    <source>
        <dbReference type="EMBL" id="STZ70080.1"/>
    </source>
</evidence>
<dbReference type="Gene3D" id="3.30.1510.10">
    <property type="entry name" value="Domain 2, N(10)-formyltetrahydrofolate synthetase"/>
    <property type="match status" value="1"/>
</dbReference>
<evidence type="ECO:0000256" key="8">
    <source>
        <dbReference type="HAMAP-Rule" id="MF_01543"/>
    </source>
</evidence>
<dbReference type="EC" id="6.3.4.3" evidence="8"/>
<evidence type="ECO:0000256" key="4">
    <source>
        <dbReference type="ARBA" id="ARBA00022741"/>
    </source>
</evidence>